<name>A0A0L8GIY3_OCTBM</name>
<evidence type="ECO:0000313" key="1">
    <source>
        <dbReference type="EMBL" id="KOF76819.1"/>
    </source>
</evidence>
<dbReference type="EMBL" id="KQ421675">
    <property type="protein sequence ID" value="KOF76819.1"/>
    <property type="molecule type" value="Genomic_DNA"/>
</dbReference>
<protein>
    <submittedName>
        <fullName evidence="1">Uncharacterized protein</fullName>
    </submittedName>
</protein>
<proteinExistence type="predicted"/>
<dbReference type="AlphaFoldDB" id="A0A0L8GIY3"/>
<accession>A0A0L8GIY3</accession>
<sequence>MANTLWNQLHVLQILVSNSLEAFHDNHIFFSLPKLLHRDIFTFSLRENFSAVNR</sequence>
<gene>
    <name evidence="1" type="ORF">OCBIM_22032885mg</name>
</gene>
<organism evidence="1">
    <name type="scientific">Octopus bimaculoides</name>
    <name type="common">California two-spotted octopus</name>
    <dbReference type="NCBI Taxonomy" id="37653"/>
    <lineage>
        <taxon>Eukaryota</taxon>
        <taxon>Metazoa</taxon>
        <taxon>Spiralia</taxon>
        <taxon>Lophotrochozoa</taxon>
        <taxon>Mollusca</taxon>
        <taxon>Cephalopoda</taxon>
        <taxon>Coleoidea</taxon>
        <taxon>Octopodiformes</taxon>
        <taxon>Octopoda</taxon>
        <taxon>Incirrata</taxon>
        <taxon>Octopodidae</taxon>
        <taxon>Octopus</taxon>
    </lineage>
</organism>
<reference evidence="1" key="1">
    <citation type="submission" date="2015-07" db="EMBL/GenBank/DDBJ databases">
        <title>MeaNS - Measles Nucleotide Surveillance Program.</title>
        <authorList>
            <person name="Tran T."/>
            <person name="Druce J."/>
        </authorList>
    </citation>
    <scope>NUCLEOTIDE SEQUENCE</scope>
    <source>
        <strain evidence="1">UCB-OBI-ISO-001</strain>
        <tissue evidence="1">Gonad</tissue>
    </source>
</reference>